<proteinExistence type="predicted"/>
<name>A0A9Q2XHJ4_9PSED</name>
<dbReference type="RefSeq" id="WP_217975013.1">
    <property type="nucleotide sequence ID" value="NZ_JAHTBI010000027.1"/>
</dbReference>
<evidence type="ECO:0000313" key="2">
    <source>
        <dbReference type="EMBL" id="MBV6287063.1"/>
    </source>
</evidence>
<dbReference type="EMBL" id="JAHTBI010000027">
    <property type="protein sequence ID" value="MBV6287063.1"/>
    <property type="molecule type" value="Genomic_DNA"/>
</dbReference>
<feature type="region of interest" description="Disordered" evidence="1">
    <location>
        <begin position="1"/>
        <end position="25"/>
    </location>
</feature>
<evidence type="ECO:0000256" key="1">
    <source>
        <dbReference type="SAM" id="MobiDB-lite"/>
    </source>
</evidence>
<evidence type="ECO:0000313" key="3">
    <source>
        <dbReference type="Proteomes" id="UP001106592"/>
    </source>
</evidence>
<comment type="caution">
    <text evidence="2">The sequence shown here is derived from an EMBL/GenBank/DDBJ whole genome shotgun (WGS) entry which is preliminary data.</text>
</comment>
<dbReference type="Proteomes" id="UP001106592">
    <property type="component" value="Unassembled WGS sequence"/>
</dbReference>
<gene>
    <name evidence="2" type="ORF">KUO17_08450</name>
</gene>
<reference evidence="2" key="2">
    <citation type="journal article" date="2023" name="Plant Pathol.">
        <title>Dismantling and reorganizing Pseudomonas marginalis sensu#lato.</title>
        <authorList>
            <person name="Sawada H."/>
            <person name="Fujikawa T."/>
            <person name="Satou M."/>
        </authorList>
    </citation>
    <scope>NUCLEOTIDE SEQUENCE</scope>
    <source>
        <strain evidence="2">MAFF 301350</strain>
    </source>
</reference>
<feature type="compositionally biased region" description="Polar residues" evidence="1">
    <location>
        <begin position="7"/>
        <end position="25"/>
    </location>
</feature>
<organism evidence="2 3">
    <name type="scientific">Pseudomonas aegrilactucae</name>
    <dbReference type="NCBI Taxonomy" id="2854028"/>
    <lineage>
        <taxon>Bacteria</taxon>
        <taxon>Pseudomonadati</taxon>
        <taxon>Pseudomonadota</taxon>
        <taxon>Gammaproteobacteria</taxon>
        <taxon>Pseudomonadales</taxon>
        <taxon>Pseudomonadaceae</taxon>
        <taxon>Pseudomonas</taxon>
    </lineage>
</organism>
<protein>
    <recommendedName>
        <fullName evidence="4">Tyr recombinase domain-containing protein</fullName>
    </recommendedName>
</protein>
<accession>A0A9Q2XHJ4</accession>
<keyword evidence="3" id="KW-1185">Reference proteome</keyword>
<dbReference type="AlphaFoldDB" id="A0A9Q2XHJ4"/>
<evidence type="ECO:0008006" key="4">
    <source>
        <dbReference type="Google" id="ProtNLM"/>
    </source>
</evidence>
<sequence>MAKKKVFQSSDLSTPEITPDINSSEPSIHDLKINHTVVFPANPTGRVGFSFKKWYGKKIDAITYIFHVQILRFVAKQDAQLETATVASICGAVGTFLTYLVLHARTLNKMLVPADINSEMINGFLHHTSQLGLAISAQRGRFSLIKTALLALGQRGIFKLVTHGPDKTFPLNPFPNSNRSMKKAEGLTNSEKKSLLSALRSAIQPIWDNTQPLTSEVLSYCLLIVALHTGRNTHPLLEMPPDCLKPHPKDDTFFLVLWKRRGHNTYKVALREESETEKNLDSMPGVRSNVARMIRQVISRTQPLREQATYNRVWLYRSRESGKHDKICYLSSSMLQSATAKLVADYNLRDNQGNPLKITVSRLRKTFANRIYEILDGDIASTARALGNSPRITSDNYLAPTTESKQNWRFMGEILVKELLSNTIGNTYHKTPVANCNNSTRSRFMNRSDPICTSFLNCVRCEHFAVTSDDLYKLFSFYFRIFKERNNMPKHRWNRELAHIPRLIDKYIVAEGVSRGIFKQSAVDEAKAQAQKNPHPFWSSDCIPGIEVIS</sequence>
<reference evidence="2" key="1">
    <citation type="journal article" date="2022" name="Int. J. Syst. Evol. Microbiol.">
        <title>Pseudomonas aegrilactucae sp. nov. and Pseudomonas morbosilactucae sp. nov., pathogens causing bacterial rot of lettuce in Japan.</title>
        <authorList>
            <person name="Sawada H."/>
            <person name="Fujikawa T."/>
            <person name="Satou M."/>
        </authorList>
    </citation>
    <scope>NUCLEOTIDE SEQUENCE</scope>
    <source>
        <strain evidence="2">MAFF 301350</strain>
    </source>
</reference>